<evidence type="ECO:0000313" key="2">
    <source>
        <dbReference type="Proteomes" id="UP000317178"/>
    </source>
</evidence>
<dbReference type="EMBL" id="CP036281">
    <property type="protein sequence ID" value="QDU80509.1"/>
    <property type="molecule type" value="Genomic_DNA"/>
</dbReference>
<keyword evidence="2" id="KW-1185">Reference proteome</keyword>
<evidence type="ECO:0000313" key="1">
    <source>
        <dbReference type="EMBL" id="QDU80509.1"/>
    </source>
</evidence>
<dbReference type="RefSeq" id="WP_144995779.1">
    <property type="nucleotide sequence ID" value="NZ_CP036281.1"/>
</dbReference>
<protein>
    <submittedName>
        <fullName evidence="1">Uncharacterized protein</fullName>
    </submittedName>
</protein>
<dbReference type="Proteomes" id="UP000317178">
    <property type="component" value="Chromosome"/>
</dbReference>
<dbReference type="AlphaFoldDB" id="A0A518CMR0"/>
<dbReference type="KEGG" id="plon:Pla110_22390"/>
<proteinExistence type="predicted"/>
<name>A0A518CMR0_9PLAN</name>
<gene>
    <name evidence="1" type="ORF">Pla110_22390</name>
</gene>
<organism evidence="1 2">
    <name type="scientific">Polystyrenella longa</name>
    <dbReference type="NCBI Taxonomy" id="2528007"/>
    <lineage>
        <taxon>Bacteria</taxon>
        <taxon>Pseudomonadati</taxon>
        <taxon>Planctomycetota</taxon>
        <taxon>Planctomycetia</taxon>
        <taxon>Planctomycetales</taxon>
        <taxon>Planctomycetaceae</taxon>
        <taxon>Polystyrenella</taxon>
    </lineage>
</organism>
<reference evidence="1 2" key="1">
    <citation type="submission" date="2019-02" db="EMBL/GenBank/DDBJ databases">
        <title>Deep-cultivation of Planctomycetes and their phenomic and genomic characterization uncovers novel biology.</title>
        <authorList>
            <person name="Wiegand S."/>
            <person name="Jogler M."/>
            <person name="Boedeker C."/>
            <person name="Pinto D."/>
            <person name="Vollmers J."/>
            <person name="Rivas-Marin E."/>
            <person name="Kohn T."/>
            <person name="Peeters S.H."/>
            <person name="Heuer A."/>
            <person name="Rast P."/>
            <person name="Oberbeckmann S."/>
            <person name="Bunk B."/>
            <person name="Jeske O."/>
            <person name="Meyerdierks A."/>
            <person name="Storesund J.E."/>
            <person name="Kallscheuer N."/>
            <person name="Luecker S."/>
            <person name="Lage O.M."/>
            <person name="Pohl T."/>
            <person name="Merkel B.J."/>
            <person name="Hornburger P."/>
            <person name="Mueller R.-W."/>
            <person name="Bruemmer F."/>
            <person name="Labrenz M."/>
            <person name="Spormann A.M."/>
            <person name="Op den Camp H."/>
            <person name="Overmann J."/>
            <person name="Amann R."/>
            <person name="Jetten M.S.M."/>
            <person name="Mascher T."/>
            <person name="Medema M.H."/>
            <person name="Devos D.P."/>
            <person name="Kaster A.-K."/>
            <person name="Ovreas L."/>
            <person name="Rohde M."/>
            <person name="Galperin M.Y."/>
            <person name="Jogler C."/>
        </authorList>
    </citation>
    <scope>NUCLEOTIDE SEQUENCE [LARGE SCALE GENOMIC DNA]</scope>
    <source>
        <strain evidence="1 2">Pla110</strain>
    </source>
</reference>
<accession>A0A518CMR0</accession>
<sequence length="93" mass="11046">MKLRNLLGKCQWAYKSSPTDRIYQHGLEDDWGDPDSTVDQLRQVMPNYGQTIPETACFELRQWQKVGRRIQEVVVHRMNYRTGEIFDKQCEVI</sequence>